<protein>
    <recommendedName>
        <fullName evidence="3">Nucleotide exchange factor Fes1 domain-containing protein</fullName>
    </recommendedName>
</protein>
<gene>
    <name evidence="4" type="ORF">LIER_09835</name>
</gene>
<dbReference type="EMBL" id="BAABME010001701">
    <property type="protein sequence ID" value="GAA0151026.1"/>
    <property type="molecule type" value="Genomic_DNA"/>
</dbReference>
<dbReference type="Gene3D" id="1.25.10.10">
    <property type="entry name" value="Leucine-rich Repeat Variant"/>
    <property type="match status" value="1"/>
</dbReference>
<evidence type="ECO:0000256" key="2">
    <source>
        <dbReference type="SAM" id="Phobius"/>
    </source>
</evidence>
<proteinExistence type="predicted"/>
<name>A0AAV3PK55_LITER</name>
<dbReference type="Proteomes" id="UP001454036">
    <property type="component" value="Unassembled WGS sequence"/>
</dbReference>
<feature type="transmembrane region" description="Helical" evidence="2">
    <location>
        <begin position="12"/>
        <end position="30"/>
    </location>
</feature>
<dbReference type="GO" id="GO:0000774">
    <property type="term" value="F:adenyl-nucleotide exchange factor activity"/>
    <property type="evidence" value="ECO:0007669"/>
    <property type="project" value="TreeGrafter"/>
</dbReference>
<reference evidence="4 5" key="1">
    <citation type="submission" date="2024-01" db="EMBL/GenBank/DDBJ databases">
        <title>The complete chloroplast genome sequence of Lithospermum erythrorhizon: insights into the phylogenetic relationship among Boraginaceae species and the maternal lineages of purple gromwells.</title>
        <authorList>
            <person name="Okada T."/>
            <person name="Watanabe K."/>
        </authorList>
    </citation>
    <scope>NUCLEOTIDE SEQUENCE [LARGE SCALE GENOMIC DNA]</scope>
</reference>
<evidence type="ECO:0000313" key="5">
    <source>
        <dbReference type="Proteomes" id="UP001454036"/>
    </source>
</evidence>
<keyword evidence="2" id="KW-1133">Transmembrane helix</keyword>
<evidence type="ECO:0000256" key="1">
    <source>
        <dbReference type="SAM" id="Coils"/>
    </source>
</evidence>
<dbReference type="InterPro" id="IPR013918">
    <property type="entry name" value="Nucleotide_exch_fac_Fes1"/>
</dbReference>
<dbReference type="GO" id="GO:0005783">
    <property type="term" value="C:endoplasmic reticulum"/>
    <property type="evidence" value="ECO:0007669"/>
    <property type="project" value="TreeGrafter"/>
</dbReference>
<evidence type="ECO:0000259" key="3">
    <source>
        <dbReference type="Pfam" id="PF08609"/>
    </source>
</evidence>
<dbReference type="AlphaFoldDB" id="A0AAV3PK55"/>
<dbReference type="InterPro" id="IPR016024">
    <property type="entry name" value="ARM-type_fold"/>
</dbReference>
<dbReference type="Pfam" id="PF08609">
    <property type="entry name" value="Fes1"/>
    <property type="match status" value="1"/>
</dbReference>
<dbReference type="InterPro" id="IPR011989">
    <property type="entry name" value="ARM-like"/>
</dbReference>
<keyword evidence="2" id="KW-0812">Transmembrane</keyword>
<dbReference type="PANTHER" id="PTHR19316:SF32">
    <property type="entry name" value="ARM REPEAT SUPERFAMILY PROTEIN"/>
    <property type="match status" value="1"/>
</dbReference>
<sequence length="392" mass="44070">MASHCPNSTTPFSFFIFLMLFSSFIITINAEKINSTGSFWASAKEEGEVDDSHLINDSQENELDGGFSSLEGMLQWAIGHSDPSKLKEAAQDNQRLSSEEVHKKQIELKELMGKLKMPSDAELMQIAIDDLNNESLSLEDRHRALQELLILVEPIDNAKDLNKLGGLKAVIRQLDHSDTNIRATSAWIIGKASQNNPIVQKQVLEIGALVKLMKLVQSNLTEEAIKALYAVSALIRNNVDGQELFCAEDGNMLLQDILSNSSIDIRLKKKSLFLVADLAESQLENTDKLQLPFLADQLFLKLVVDVLVATDLDLQEKALYSIKSLLLLKSTDALILKNFCKLDAALEKMRLQLELLMADENHREYAIDLESLRREVEENYFRKLDKVMQVPT</sequence>
<dbReference type="SUPFAM" id="SSF48371">
    <property type="entry name" value="ARM repeat"/>
    <property type="match status" value="1"/>
</dbReference>
<keyword evidence="2" id="KW-0472">Membrane</keyword>
<keyword evidence="1" id="KW-0175">Coiled coil</keyword>
<comment type="caution">
    <text evidence="4">The sequence shown here is derived from an EMBL/GenBank/DDBJ whole genome shotgun (WGS) entry which is preliminary data.</text>
</comment>
<feature type="coiled-coil region" evidence="1">
    <location>
        <begin position="121"/>
        <end position="148"/>
    </location>
</feature>
<evidence type="ECO:0000313" key="4">
    <source>
        <dbReference type="EMBL" id="GAA0151026.1"/>
    </source>
</evidence>
<keyword evidence="5" id="KW-1185">Reference proteome</keyword>
<accession>A0AAV3PK55</accession>
<organism evidence="4 5">
    <name type="scientific">Lithospermum erythrorhizon</name>
    <name type="common">Purple gromwell</name>
    <name type="synonym">Lithospermum officinale var. erythrorhizon</name>
    <dbReference type="NCBI Taxonomy" id="34254"/>
    <lineage>
        <taxon>Eukaryota</taxon>
        <taxon>Viridiplantae</taxon>
        <taxon>Streptophyta</taxon>
        <taxon>Embryophyta</taxon>
        <taxon>Tracheophyta</taxon>
        <taxon>Spermatophyta</taxon>
        <taxon>Magnoliopsida</taxon>
        <taxon>eudicotyledons</taxon>
        <taxon>Gunneridae</taxon>
        <taxon>Pentapetalae</taxon>
        <taxon>asterids</taxon>
        <taxon>lamiids</taxon>
        <taxon>Boraginales</taxon>
        <taxon>Boraginaceae</taxon>
        <taxon>Boraginoideae</taxon>
        <taxon>Lithospermeae</taxon>
        <taxon>Lithospermum</taxon>
    </lineage>
</organism>
<dbReference type="InterPro" id="IPR050693">
    <property type="entry name" value="Hsp70_NEF-Inhibitors"/>
</dbReference>
<feature type="domain" description="Nucleotide exchange factor Fes1" evidence="3">
    <location>
        <begin position="70"/>
        <end position="161"/>
    </location>
</feature>
<dbReference type="PANTHER" id="PTHR19316">
    <property type="entry name" value="PROTEIN FOLDING REGULATOR"/>
    <property type="match status" value="1"/>
</dbReference>